<feature type="signal peptide" evidence="2">
    <location>
        <begin position="1"/>
        <end position="18"/>
    </location>
</feature>
<dbReference type="OrthoDB" id="9808260at2"/>
<keyword evidence="2" id="KW-0732">Signal</keyword>
<dbReference type="EMBL" id="QLLO01000001">
    <property type="protein sequence ID" value="RAJ18240.1"/>
    <property type="molecule type" value="Genomic_DNA"/>
</dbReference>
<evidence type="ECO:0000313" key="4">
    <source>
        <dbReference type="Proteomes" id="UP000248703"/>
    </source>
</evidence>
<accession>A0A327RMG2</accession>
<evidence type="ECO:0000256" key="1">
    <source>
        <dbReference type="SAM" id="Coils"/>
    </source>
</evidence>
<name>A0A327RMG2_9FLAO</name>
<proteinExistence type="predicted"/>
<evidence type="ECO:0000256" key="2">
    <source>
        <dbReference type="SAM" id="SignalP"/>
    </source>
</evidence>
<evidence type="ECO:0008006" key="5">
    <source>
        <dbReference type="Google" id="ProtNLM"/>
    </source>
</evidence>
<protein>
    <recommendedName>
        <fullName evidence="5">Gliding motility protein RemB</fullName>
    </recommendedName>
</protein>
<dbReference type="AlphaFoldDB" id="A0A327RMG2"/>
<feature type="coiled-coil region" evidence="1">
    <location>
        <begin position="144"/>
        <end position="178"/>
    </location>
</feature>
<reference evidence="3 4" key="1">
    <citation type="submission" date="2018-06" db="EMBL/GenBank/DDBJ databases">
        <title>Genomic Encyclopedia of Archaeal and Bacterial Type Strains, Phase II (KMG-II): from individual species to whole genera.</title>
        <authorList>
            <person name="Goeker M."/>
        </authorList>
    </citation>
    <scope>NUCLEOTIDE SEQUENCE [LARGE SCALE GENOMIC DNA]</scope>
    <source>
        <strain evidence="3 4">DSM 24464</strain>
    </source>
</reference>
<dbReference type="RefSeq" id="WP_111658895.1">
    <property type="nucleotide sequence ID" value="NZ_QLLO01000001.1"/>
</dbReference>
<dbReference type="Gene3D" id="2.40.160.130">
    <property type="entry name" value="Capsule assembly protein Wzi"/>
    <property type="match status" value="1"/>
</dbReference>
<organism evidence="3 4">
    <name type="scientific">Olleya aquimaris</name>
    <dbReference type="NCBI Taxonomy" id="639310"/>
    <lineage>
        <taxon>Bacteria</taxon>
        <taxon>Pseudomonadati</taxon>
        <taxon>Bacteroidota</taxon>
        <taxon>Flavobacteriia</taxon>
        <taxon>Flavobacteriales</taxon>
        <taxon>Flavobacteriaceae</taxon>
    </lineage>
</organism>
<keyword evidence="4" id="KW-1185">Reference proteome</keyword>
<evidence type="ECO:0000313" key="3">
    <source>
        <dbReference type="EMBL" id="RAJ18240.1"/>
    </source>
</evidence>
<keyword evidence="1" id="KW-0175">Coiled coil</keyword>
<sequence>MKTFILGLLLICSVFTYAQDTTIYQVSPRFENCKETDNNQLHNCFNQEVYNTIYSEFKLPETIKADFKGDISIVFEVTKEGEFKTIYVDAPAKELKEETIRVFSAFPKIEPATYNGNPTFKQYSMVLYFPLNEKNRPSNLPAISTNANNEIVEKQNEIEQLTALQQKAKQEFDSVQQSMLKYTNKAYTSQVNIPFSHENYFRFDQDINRVGTNSHTASKPYLYEDVANYYDFSAENQSLKKEAQTWAGRKLWNEHLVQLQGKDYWFTIDPIFDLQLGKDTDADFGSTYNNTRGLYVQGGLGSKLSFSASVYENQGRFAQYFNQYAESLKAFGPDPAIIPGRGIAKRFKEDSYDYPVAEAYLSYSPTKFMNIQFGHGKQFIGDGYRSLLQSDVASPYPFLKLNTKFWKIKYTNTWTWLKDVRDEATVDKAFRTKYIANHYLSWNVSKRFNLGLFESVIWENTNDRGFDVNYLNPLIFFRAIEFETGQGAGNAILGASAKYKYNDNVNVYGQFILDEFSLSDVTGGKKSWKNKFGFQLGAKWYDAFKVKNLMLQAEYNQVRPYTYSHNTIVLNYAHNNQPMAHLWGANFRELVLIGRYQKDRWFGEAKLITGVRGFDVNDGADNFSYGGDIFRDYNDRPFDEGVKIGQGIKTTSVNASTQLGYLVNPASNLKAFVNVSYRNFNPEVETVSVFNNSTVWINFGIRTDLFNWYFDL</sequence>
<feature type="chain" id="PRO_5016461271" description="Gliding motility protein RemB" evidence="2">
    <location>
        <begin position="19"/>
        <end position="712"/>
    </location>
</feature>
<dbReference type="InterPro" id="IPR038636">
    <property type="entry name" value="Wzi_sf"/>
</dbReference>
<dbReference type="Proteomes" id="UP000248703">
    <property type="component" value="Unassembled WGS sequence"/>
</dbReference>
<gene>
    <name evidence="3" type="ORF">LY08_00516</name>
</gene>
<comment type="caution">
    <text evidence="3">The sequence shown here is derived from an EMBL/GenBank/DDBJ whole genome shotgun (WGS) entry which is preliminary data.</text>
</comment>